<reference evidence="2" key="1">
    <citation type="submission" date="2023-08" db="EMBL/GenBank/DDBJ databases">
        <title>Chromosome-level Genome Assembly of mud carp (Cirrhinus molitorella).</title>
        <authorList>
            <person name="Liu H."/>
        </authorList>
    </citation>
    <scope>NUCLEOTIDE SEQUENCE</scope>
    <source>
        <strain evidence="2">Prfri</strain>
        <tissue evidence="2">Muscle</tissue>
    </source>
</reference>
<sequence>MAAVGVGAGFRIYTDGEDVWCLVPYGTPQARPAPARPGMVPHAGTGGPRTTGEEYDPVVSEWPLDLCSSQFKGLVMSADT</sequence>
<comment type="caution">
    <text evidence="2">The sequence shown here is derived from an EMBL/GenBank/DDBJ whole genome shotgun (WGS) entry which is preliminary data.</text>
</comment>
<evidence type="ECO:0000256" key="1">
    <source>
        <dbReference type="SAM" id="MobiDB-lite"/>
    </source>
</evidence>
<accession>A0AA88TD97</accession>
<evidence type="ECO:0000313" key="2">
    <source>
        <dbReference type="EMBL" id="KAK2869809.1"/>
    </source>
</evidence>
<dbReference type="EMBL" id="JAUYZG010000024">
    <property type="protein sequence ID" value="KAK2869809.1"/>
    <property type="molecule type" value="Genomic_DNA"/>
</dbReference>
<evidence type="ECO:0000313" key="3">
    <source>
        <dbReference type="Proteomes" id="UP001187343"/>
    </source>
</evidence>
<name>A0AA88TD97_9TELE</name>
<keyword evidence="3" id="KW-1185">Reference proteome</keyword>
<protein>
    <submittedName>
        <fullName evidence="2">Uncharacterized protein</fullName>
    </submittedName>
</protein>
<feature type="region of interest" description="Disordered" evidence="1">
    <location>
        <begin position="31"/>
        <end position="55"/>
    </location>
</feature>
<organism evidence="2 3">
    <name type="scientific">Cirrhinus molitorella</name>
    <name type="common">mud carp</name>
    <dbReference type="NCBI Taxonomy" id="172907"/>
    <lineage>
        <taxon>Eukaryota</taxon>
        <taxon>Metazoa</taxon>
        <taxon>Chordata</taxon>
        <taxon>Craniata</taxon>
        <taxon>Vertebrata</taxon>
        <taxon>Euteleostomi</taxon>
        <taxon>Actinopterygii</taxon>
        <taxon>Neopterygii</taxon>
        <taxon>Teleostei</taxon>
        <taxon>Ostariophysi</taxon>
        <taxon>Cypriniformes</taxon>
        <taxon>Cyprinidae</taxon>
        <taxon>Labeoninae</taxon>
        <taxon>Labeonini</taxon>
        <taxon>Cirrhinus</taxon>
    </lineage>
</organism>
<proteinExistence type="predicted"/>
<gene>
    <name evidence="2" type="ORF">Q8A67_024201</name>
</gene>
<dbReference type="Proteomes" id="UP001187343">
    <property type="component" value="Unassembled WGS sequence"/>
</dbReference>
<dbReference type="AlphaFoldDB" id="A0AA88TD97"/>